<evidence type="ECO:0000313" key="2">
    <source>
        <dbReference type="Proteomes" id="UP000248329"/>
    </source>
</evidence>
<reference evidence="1" key="1">
    <citation type="submission" date="2018-01" db="EMBL/GenBank/DDBJ databases">
        <authorList>
            <person name="Krukenberg V."/>
        </authorList>
    </citation>
    <scope>NUCLEOTIDE SEQUENCE</scope>
    <source>
        <strain evidence="1">E20ANME2</strain>
    </source>
</reference>
<proteinExistence type="predicted"/>
<organism evidence="1 2">
    <name type="scientific">Candidatus Methanogaster sp</name>
    <dbReference type="NCBI Taxonomy" id="3386292"/>
    <lineage>
        <taxon>Archaea</taxon>
        <taxon>Methanobacteriati</taxon>
        <taxon>Methanobacteriota</taxon>
        <taxon>Stenosarchaea group</taxon>
        <taxon>Methanomicrobia</taxon>
        <taxon>Methanosarcinales</taxon>
        <taxon>ANME-2 cluster</taxon>
        <taxon>Candidatus Methanogasteraceae</taxon>
        <taxon>Candidatus Methanogaster</taxon>
    </lineage>
</organism>
<dbReference type="EMBL" id="PQXF01000036">
    <property type="protein sequence ID" value="PXF58435.1"/>
    <property type="molecule type" value="Genomic_DNA"/>
</dbReference>
<accession>A0AC61KZX4</accession>
<evidence type="ECO:0000313" key="1">
    <source>
        <dbReference type="EMBL" id="PXF58435.1"/>
    </source>
</evidence>
<sequence>MDDHAQPTSWLKALSGADEVQARRFAAAKALELGWGGITKVVKLTGMSHT</sequence>
<feature type="non-terminal residue" evidence="1">
    <location>
        <position position="50"/>
    </location>
</feature>
<dbReference type="Proteomes" id="UP000248329">
    <property type="component" value="Unassembled WGS sequence"/>
</dbReference>
<comment type="caution">
    <text evidence="1">The sequence shown here is derived from an EMBL/GenBank/DDBJ whole genome shotgun (WGS) entry which is preliminary data.</text>
</comment>
<protein>
    <submittedName>
        <fullName evidence="1">ISAzo13 family transposase</fullName>
    </submittedName>
</protein>
<gene>
    <name evidence="1" type="ORF">C4B59_13205</name>
</gene>
<name>A0AC61KZX4_9EURY</name>